<proteinExistence type="predicted"/>
<name>A0A2U3DVR0_PURLI</name>
<keyword evidence="5" id="KW-1185">Reference proteome</keyword>
<feature type="region of interest" description="Disordered" evidence="1">
    <location>
        <begin position="256"/>
        <end position="293"/>
    </location>
</feature>
<gene>
    <name evidence="3" type="ORF">PCL_05038</name>
    <name evidence="2" type="ORF">Purlil1_10960</name>
</gene>
<comment type="caution">
    <text evidence="3">The sequence shown here is derived from an EMBL/GenBank/DDBJ whole genome shotgun (WGS) entry which is preliminary data.</text>
</comment>
<protein>
    <submittedName>
        <fullName evidence="3">Uncharacterized protein</fullName>
    </submittedName>
</protein>
<accession>A0A2U3DVR0</accession>
<dbReference type="EMBL" id="JAWRVI010000060">
    <property type="protein sequence ID" value="KAK4083148.1"/>
    <property type="molecule type" value="Genomic_DNA"/>
</dbReference>
<feature type="compositionally biased region" description="Basic and acidic residues" evidence="1">
    <location>
        <begin position="11"/>
        <end position="21"/>
    </location>
</feature>
<dbReference type="Proteomes" id="UP001287286">
    <property type="component" value="Unassembled WGS sequence"/>
</dbReference>
<reference evidence="2" key="3">
    <citation type="submission" date="2023-11" db="EMBL/GenBank/DDBJ databases">
        <authorList>
            <person name="Beijen E."/>
            <person name="Ohm R.A."/>
        </authorList>
    </citation>
    <scope>NUCLEOTIDE SEQUENCE</scope>
    <source>
        <strain evidence="2">CBS 150709</strain>
    </source>
</reference>
<evidence type="ECO:0000256" key="1">
    <source>
        <dbReference type="SAM" id="MobiDB-lite"/>
    </source>
</evidence>
<dbReference type="EMBL" id="LCWV01000025">
    <property type="protein sequence ID" value="PWI66340.1"/>
    <property type="molecule type" value="Genomic_DNA"/>
</dbReference>
<feature type="compositionally biased region" description="Polar residues" evidence="1">
    <location>
        <begin position="257"/>
        <end position="267"/>
    </location>
</feature>
<feature type="region of interest" description="Disordered" evidence="1">
    <location>
        <begin position="1"/>
        <end position="35"/>
    </location>
</feature>
<reference evidence="3" key="1">
    <citation type="submission" date="2015-05" db="EMBL/GenBank/DDBJ databases">
        <authorList>
            <person name="Wang D.B."/>
            <person name="Wang M."/>
        </authorList>
    </citation>
    <scope>NUCLEOTIDE SEQUENCE</scope>
    <source>
        <strain evidence="3">36-1</strain>
    </source>
</reference>
<evidence type="ECO:0000313" key="4">
    <source>
        <dbReference type="Proteomes" id="UP000245956"/>
    </source>
</evidence>
<evidence type="ECO:0000313" key="3">
    <source>
        <dbReference type="EMBL" id="PWI66340.1"/>
    </source>
</evidence>
<dbReference type="Proteomes" id="UP000245956">
    <property type="component" value="Unassembled WGS sequence"/>
</dbReference>
<evidence type="ECO:0000313" key="5">
    <source>
        <dbReference type="Proteomes" id="UP001287286"/>
    </source>
</evidence>
<reference evidence="3 4" key="2">
    <citation type="journal article" date="2016" name="Front. Microbiol.">
        <title>Genome and transcriptome sequences reveal the specific parasitism of the nematophagous Purpureocillium lilacinum 36-1.</title>
        <authorList>
            <person name="Xie J."/>
            <person name="Li S."/>
            <person name="Mo C."/>
            <person name="Xiao X."/>
            <person name="Peng D."/>
            <person name="Wang G."/>
            <person name="Xiao Y."/>
        </authorList>
    </citation>
    <scope>NUCLEOTIDE SEQUENCE [LARGE SCALE GENOMIC DNA]</scope>
    <source>
        <strain evidence="3 4">36-1</strain>
    </source>
</reference>
<reference evidence="2 5" key="4">
    <citation type="journal article" date="2024" name="Microbiol. Resour. Announc.">
        <title>Genome annotations for the ascomycete fungi Trichoderma harzianum, Trichoderma aggressivum, and Purpureocillium lilacinum.</title>
        <authorList>
            <person name="Beijen E.P.W."/>
            <person name="Ohm R.A."/>
        </authorList>
    </citation>
    <scope>NUCLEOTIDE SEQUENCE [LARGE SCALE GENOMIC DNA]</scope>
    <source>
        <strain evidence="2 5">CBS 150709</strain>
    </source>
</reference>
<evidence type="ECO:0000313" key="2">
    <source>
        <dbReference type="EMBL" id="KAK4083148.1"/>
    </source>
</evidence>
<organism evidence="3 4">
    <name type="scientific">Purpureocillium lilacinum</name>
    <name type="common">Paecilomyces lilacinus</name>
    <dbReference type="NCBI Taxonomy" id="33203"/>
    <lineage>
        <taxon>Eukaryota</taxon>
        <taxon>Fungi</taxon>
        <taxon>Dikarya</taxon>
        <taxon>Ascomycota</taxon>
        <taxon>Pezizomycotina</taxon>
        <taxon>Sordariomycetes</taxon>
        <taxon>Hypocreomycetidae</taxon>
        <taxon>Hypocreales</taxon>
        <taxon>Ophiocordycipitaceae</taxon>
        <taxon>Purpureocillium</taxon>
    </lineage>
</organism>
<sequence length="293" mass="31670">MPQHSSLPPRAELRRGRDETRTPSCGITPAGKTAPPLISSPALSLSLDIPSSHFTIEPIGLREPKTAAGRKGRAGGRAWWLPPAGGRGGAWGSADNLAATHPPPSWALFFTLTHPHGFHARRVGALQLACMKCTRPFPEEDPSLGRSGTFPPTCASKAVSAWTTGDDVLCLAMHRLASPQSNPPPEVPVPTPHATLTHTFGSTDERARKRARALAKWPVVFHAAAMCWRRRPLLTVPPSIPEGSMCPPWYHDFLNKEPSNITQTPTQEAVRPPNANQVYPPPDRALVKESPTP</sequence>
<dbReference type="AlphaFoldDB" id="A0A2U3DVR0"/>